<dbReference type="Proteomes" id="UP000440041">
    <property type="component" value="Unassembled WGS sequence"/>
</dbReference>
<feature type="domain" description="N-acetyltransferase" evidence="1">
    <location>
        <begin position="1"/>
        <end position="173"/>
    </location>
</feature>
<dbReference type="SUPFAM" id="SSF55729">
    <property type="entry name" value="Acyl-CoA N-acyltransferases (Nat)"/>
    <property type="match status" value="1"/>
</dbReference>
<keyword evidence="2" id="KW-0808">Transferase</keyword>
<dbReference type="Gene3D" id="3.40.630.30">
    <property type="match status" value="1"/>
</dbReference>
<comment type="caution">
    <text evidence="2">The sequence shown here is derived from an EMBL/GenBank/DDBJ whole genome shotgun (WGS) entry which is preliminary data.</text>
</comment>
<dbReference type="RefSeq" id="WP_152355373.1">
    <property type="nucleotide sequence ID" value="NZ_JBHLXF010000010.1"/>
</dbReference>
<dbReference type="CDD" id="cd04301">
    <property type="entry name" value="NAT_SF"/>
    <property type="match status" value="1"/>
</dbReference>
<dbReference type="PANTHER" id="PTHR43617:SF22">
    <property type="entry name" value="L-AMINO ACID N-ACETYLTRANSFERASE AAAT"/>
    <property type="match status" value="1"/>
</dbReference>
<gene>
    <name evidence="2" type="ORF">DSM100238_0769</name>
</gene>
<name>A0A6A2VAC3_9BIFI</name>
<evidence type="ECO:0000313" key="3">
    <source>
        <dbReference type="Proteomes" id="UP000440041"/>
    </source>
</evidence>
<dbReference type="InterPro" id="IPR050276">
    <property type="entry name" value="MshD_Acetyltransferase"/>
</dbReference>
<dbReference type="InterPro" id="IPR000182">
    <property type="entry name" value="GNAT_dom"/>
</dbReference>
<dbReference type="GO" id="GO:0016747">
    <property type="term" value="F:acyltransferase activity, transferring groups other than amino-acyl groups"/>
    <property type="evidence" value="ECO:0007669"/>
    <property type="project" value="InterPro"/>
</dbReference>
<dbReference type="PROSITE" id="PS51186">
    <property type="entry name" value="GNAT"/>
    <property type="match status" value="1"/>
</dbReference>
<dbReference type="InterPro" id="IPR016181">
    <property type="entry name" value="Acyl_CoA_acyltransferase"/>
</dbReference>
<dbReference type="AlphaFoldDB" id="A0A6A2VAC3"/>
<dbReference type="PANTHER" id="PTHR43617">
    <property type="entry name" value="L-AMINO ACID N-ACETYLTRANSFERASE"/>
    <property type="match status" value="1"/>
</dbReference>
<evidence type="ECO:0000313" key="2">
    <source>
        <dbReference type="EMBL" id="KAB8299735.1"/>
    </source>
</evidence>
<dbReference type="Pfam" id="PF00583">
    <property type="entry name" value="Acetyltransf_1"/>
    <property type="match status" value="1"/>
</dbReference>
<organism evidence="2 3">
    <name type="scientific">Bifidobacterium apri</name>
    <dbReference type="NCBI Taxonomy" id="1769423"/>
    <lineage>
        <taxon>Bacteria</taxon>
        <taxon>Bacillati</taxon>
        <taxon>Actinomycetota</taxon>
        <taxon>Actinomycetes</taxon>
        <taxon>Bifidobacteriales</taxon>
        <taxon>Bifidobacteriaceae</taxon>
        <taxon>Bifidobacterium</taxon>
    </lineage>
</organism>
<sequence length="173" mass="19571">MIRQATFNDLELIEDTYNEHFRHEMEHGAFTVFKKGVYPTKWDAEKAIISGTLYVYEVDDNIAGSIIVDKVQPIEYEDIKWEQACTNNEVMVIHLLMVRPSMTGKGIASSLVRYAMEMAKNNSCKALRLDTGNQNIPAVSLYKKLGFQVVSTASMKVGNIIAHEGHLFLEKVL</sequence>
<evidence type="ECO:0000259" key="1">
    <source>
        <dbReference type="PROSITE" id="PS51186"/>
    </source>
</evidence>
<keyword evidence="3" id="KW-1185">Reference proteome</keyword>
<protein>
    <submittedName>
        <fullName evidence="2">Acetyltransferase</fullName>
    </submittedName>
</protein>
<dbReference type="OrthoDB" id="143110at2"/>
<dbReference type="EMBL" id="WBSO01000003">
    <property type="protein sequence ID" value="KAB8299735.1"/>
    <property type="molecule type" value="Genomic_DNA"/>
</dbReference>
<reference evidence="2 3" key="1">
    <citation type="submission" date="2019-09" db="EMBL/GenBank/DDBJ databases">
        <title>Characterization of the phylogenetic diversity of two novel species belonging to the genus Bifidobacterium: Bifidobacterium cebidarum sp. nov. and Bifidobacterium leontopitheci sp. nov.</title>
        <authorList>
            <person name="Lugli G.A."/>
            <person name="Duranti S."/>
            <person name="Milani C."/>
            <person name="Turroni F."/>
            <person name="Ventura M."/>
        </authorList>
    </citation>
    <scope>NUCLEOTIDE SEQUENCE [LARGE SCALE GENOMIC DNA]</scope>
    <source>
        <strain evidence="2 3">DSM 100238</strain>
    </source>
</reference>
<proteinExistence type="predicted"/>
<accession>A0A6A2VAC3</accession>